<dbReference type="EMBL" id="BKCJ010004964">
    <property type="protein sequence ID" value="GEU64103.1"/>
    <property type="molecule type" value="Genomic_DNA"/>
</dbReference>
<protein>
    <submittedName>
        <fullName evidence="3">Uncharacterized protein</fullName>
    </submittedName>
</protein>
<comment type="caution">
    <text evidence="3">The sequence shown here is derived from an EMBL/GenBank/DDBJ whole genome shotgun (WGS) entry which is preliminary data.</text>
</comment>
<feature type="region of interest" description="Disordered" evidence="1">
    <location>
        <begin position="133"/>
        <end position="159"/>
    </location>
</feature>
<feature type="region of interest" description="Disordered" evidence="1">
    <location>
        <begin position="424"/>
        <end position="464"/>
    </location>
</feature>
<evidence type="ECO:0000313" key="3">
    <source>
        <dbReference type="EMBL" id="GEU64103.1"/>
    </source>
</evidence>
<name>A0A6L2LQL2_TANCI</name>
<keyword evidence="2" id="KW-1133">Transmembrane helix</keyword>
<feature type="compositionally biased region" description="Basic and acidic residues" evidence="1">
    <location>
        <begin position="433"/>
        <end position="445"/>
    </location>
</feature>
<dbReference type="AlphaFoldDB" id="A0A6L2LQL2"/>
<sequence length="682" mass="74722">MVNYLNSKEESTGLLETTFMEDVVLMGVFPDEGICSVNLILLLLFTGVIAISLVPKSLMQGQGPDMPLLANMLNQWEHAFVHAQQQEVSPPSPSPVVAPHPSPDPMPSPPRQSSPPPIPFVLETIISLIRDDDTGGGSFHESPPSHPPATPTRSPTEGVAEEPLTLTSLLALFPTCLQRIATLEAELKATKILHRDTVVLFAKRIMKLESKLKTKKRKLVLSDSDNEEEARQFQELDALLHLANAALHDPNPAKGKAVATPSSPVIAPTDKELADQQAAILKAKRQELLEQELKQSLDAEQVYLDSLLAQRVAKEQEKESRASANPTLSAKLLGADVSEDTFSVRMVELMNKRRKAISEMKAKAKIEKPMTPAQQKEFMRTFVKNQSSAIYSTGWTWKDVRGLTDDQLQIVYDKIQRAVDLATTRDHHQHLKRSGETLESSESKKLKSSHITEQPAELQETTSVSTGATIAAGDPIPAATSVSAASSIPVGTPIAAGVSTTAGASGSASEATVLIIELLDSPPTDTSIPLDPETEEQDVPLRKSSRKKSIAIWRTLLSPSKSKSATLLFDEDDPKAEFKKYLRQVSNDDEPVEPVSLALVSDIRRADLMVLYGMVSNKYKIERTTAGDIIYMFVDKMYLLTPETIQRMLNHGLEIDRDPAGNDLTTAIQLIQYLVNQLNHAA</sequence>
<proteinExistence type="predicted"/>
<evidence type="ECO:0000256" key="2">
    <source>
        <dbReference type="SAM" id="Phobius"/>
    </source>
</evidence>
<keyword evidence="2" id="KW-0812">Transmembrane</keyword>
<feature type="transmembrane region" description="Helical" evidence="2">
    <location>
        <begin position="36"/>
        <end position="54"/>
    </location>
</feature>
<evidence type="ECO:0000256" key="1">
    <source>
        <dbReference type="SAM" id="MobiDB-lite"/>
    </source>
</evidence>
<organism evidence="3">
    <name type="scientific">Tanacetum cinerariifolium</name>
    <name type="common">Dalmatian daisy</name>
    <name type="synonym">Chrysanthemum cinerariifolium</name>
    <dbReference type="NCBI Taxonomy" id="118510"/>
    <lineage>
        <taxon>Eukaryota</taxon>
        <taxon>Viridiplantae</taxon>
        <taxon>Streptophyta</taxon>
        <taxon>Embryophyta</taxon>
        <taxon>Tracheophyta</taxon>
        <taxon>Spermatophyta</taxon>
        <taxon>Magnoliopsida</taxon>
        <taxon>eudicotyledons</taxon>
        <taxon>Gunneridae</taxon>
        <taxon>Pentapetalae</taxon>
        <taxon>asterids</taxon>
        <taxon>campanulids</taxon>
        <taxon>Asterales</taxon>
        <taxon>Asteraceae</taxon>
        <taxon>Asteroideae</taxon>
        <taxon>Anthemideae</taxon>
        <taxon>Anthemidinae</taxon>
        <taxon>Tanacetum</taxon>
    </lineage>
</organism>
<accession>A0A6L2LQL2</accession>
<keyword evidence="2" id="KW-0472">Membrane</keyword>
<reference evidence="3" key="1">
    <citation type="journal article" date="2019" name="Sci. Rep.">
        <title>Draft genome of Tanacetum cinerariifolium, the natural source of mosquito coil.</title>
        <authorList>
            <person name="Yamashiro T."/>
            <person name="Shiraishi A."/>
            <person name="Satake H."/>
            <person name="Nakayama K."/>
        </authorList>
    </citation>
    <scope>NUCLEOTIDE SEQUENCE</scope>
</reference>
<feature type="compositionally biased region" description="Pro residues" evidence="1">
    <location>
        <begin position="90"/>
        <end position="116"/>
    </location>
</feature>
<feature type="region of interest" description="Disordered" evidence="1">
    <location>
        <begin position="83"/>
        <end position="116"/>
    </location>
</feature>
<gene>
    <name evidence="3" type="ORF">Tci_036081</name>
</gene>